<evidence type="ECO:0000256" key="2">
    <source>
        <dbReference type="SAM" id="Phobius"/>
    </source>
</evidence>
<proteinExistence type="predicted"/>
<protein>
    <recommendedName>
        <fullName evidence="5">DUF4013 domain-containing protein</fullName>
    </recommendedName>
</protein>
<feature type="transmembrane region" description="Helical" evidence="2">
    <location>
        <begin position="232"/>
        <end position="259"/>
    </location>
</feature>
<name>A0A1B0ZFZ5_9MICO</name>
<feature type="transmembrane region" description="Helical" evidence="2">
    <location>
        <begin position="175"/>
        <end position="199"/>
    </location>
</feature>
<reference evidence="3 4" key="1">
    <citation type="submission" date="2015-06" db="EMBL/GenBank/DDBJ databases">
        <title>Investigation of pathophysiology for high-risk pregnancy and development of treatment modality based on it.</title>
        <authorList>
            <person name="Kim B.-C."/>
            <person name="Lim S."/>
        </authorList>
    </citation>
    <scope>NUCLEOTIDE SEQUENCE [LARGE SCALE GENOMIC DNA]</scope>
    <source>
        <strain evidence="3 4">AD1-86</strain>
    </source>
</reference>
<organism evidence="3 4">
    <name type="scientific">Dermabacter vaginalis</name>
    <dbReference type="NCBI Taxonomy" id="1630135"/>
    <lineage>
        <taxon>Bacteria</taxon>
        <taxon>Bacillati</taxon>
        <taxon>Actinomycetota</taxon>
        <taxon>Actinomycetes</taxon>
        <taxon>Micrococcales</taxon>
        <taxon>Dermabacteraceae</taxon>
        <taxon>Dermabacter</taxon>
    </lineage>
</organism>
<feature type="transmembrane region" description="Helical" evidence="2">
    <location>
        <begin position="80"/>
        <end position="106"/>
    </location>
</feature>
<evidence type="ECO:0000313" key="3">
    <source>
        <dbReference type="EMBL" id="ANP26860.1"/>
    </source>
</evidence>
<dbReference type="EMBL" id="CP012117">
    <property type="protein sequence ID" value="ANP26860.1"/>
    <property type="molecule type" value="Genomic_DNA"/>
</dbReference>
<feature type="transmembrane region" description="Helical" evidence="2">
    <location>
        <begin position="118"/>
        <end position="143"/>
    </location>
</feature>
<evidence type="ECO:0000256" key="1">
    <source>
        <dbReference type="SAM" id="MobiDB-lite"/>
    </source>
</evidence>
<feature type="compositionally biased region" description="Low complexity" evidence="1">
    <location>
        <begin position="19"/>
        <end position="31"/>
    </location>
</feature>
<keyword evidence="2" id="KW-0812">Transmembrane</keyword>
<keyword evidence="2" id="KW-1133">Transmembrane helix</keyword>
<keyword evidence="2" id="KW-0472">Membrane</keyword>
<dbReference type="RefSeq" id="WP_065247209.1">
    <property type="nucleotide sequence ID" value="NZ_CP012117.1"/>
</dbReference>
<evidence type="ECO:0000313" key="4">
    <source>
        <dbReference type="Proteomes" id="UP000092596"/>
    </source>
</evidence>
<feature type="region of interest" description="Disordered" evidence="1">
    <location>
        <begin position="1"/>
        <end position="31"/>
    </location>
</feature>
<dbReference type="AlphaFoldDB" id="A0A1B0ZFZ5"/>
<sequence>MTDPYEPAPGTFRYSAPGEQNVEQPQFQAQAQQPNAGFTTGSAYDGPPPGTDVGNDISKSFSWAWQAFTKNWVALVVPGIIWAVVYAGLLAIFFVGYFASIIALANGAKSGNNDGAEAVAVLVFVLIVFLVMFLIQLPLAAWISGAYRAAGLVARGEKPTIGSGLFHWKTFLTSILYGVISIFSIIIPFLGQLACLFFFSLAPYLSAGRDAGPITAFKEAANKALAKPAHVILAPLVSFAVMFVLAITGIGLILLPAALPFVALFYMSMLARIEGTRPAPVV</sequence>
<evidence type="ECO:0008006" key="5">
    <source>
        <dbReference type="Google" id="ProtNLM"/>
    </source>
</evidence>
<dbReference type="KEGG" id="dva:DAD186_03010"/>
<accession>A0A1B0ZFZ5</accession>
<dbReference type="STRING" id="1630135.DAD186_03010"/>
<gene>
    <name evidence="3" type="ORF">DAD186_03010</name>
</gene>
<dbReference type="Proteomes" id="UP000092596">
    <property type="component" value="Chromosome"/>
</dbReference>